<feature type="compositionally biased region" description="Basic and acidic residues" evidence="1">
    <location>
        <begin position="16"/>
        <end position="51"/>
    </location>
</feature>
<feature type="non-terminal residue" evidence="2">
    <location>
        <position position="51"/>
    </location>
</feature>
<feature type="region of interest" description="Disordered" evidence="1">
    <location>
        <begin position="1"/>
        <end position="51"/>
    </location>
</feature>
<sequence>AADRGDHADREADDQPDGHGARDEQDRDRQTVEDEVAHRLVVDERPLEVEV</sequence>
<dbReference type="EMBL" id="CADCVK010000134">
    <property type="protein sequence ID" value="CAA9471143.1"/>
    <property type="molecule type" value="Genomic_DNA"/>
</dbReference>
<dbReference type="AlphaFoldDB" id="A0A6J4RDM3"/>
<reference evidence="2" key="1">
    <citation type="submission" date="2020-02" db="EMBL/GenBank/DDBJ databases">
        <authorList>
            <person name="Meier V. D."/>
        </authorList>
    </citation>
    <scope>NUCLEOTIDE SEQUENCE</scope>
    <source>
        <strain evidence="2">AVDCRST_MAG12</strain>
    </source>
</reference>
<gene>
    <name evidence="2" type="ORF">AVDCRST_MAG12-782</name>
</gene>
<accession>A0A6J4RDM3</accession>
<organism evidence="2">
    <name type="scientific">uncultured Rubrobacteraceae bacterium</name>
    <dbReference type="NCBI Taxonomy" id="349277"/>
    <lineage>
        <taxon>Bacteria</taxon>
        <taxon>Bacillati</taxon>
        <taxon>Actinomycetota</taxon>
        <taxon>Rubrobacteria</taxon>
        <taxon>Rubrobacterales</taxon>
        <taxon>Rubrobacteraceae</taxon>
        <taxon>environmental samples</taxon>
    </lineage>
</organism>
<evidence type="ECO:0000313" key="2">
    <source>
        <dbReference type="EMBL" id="CAA9471143.1"/>
    </source>
</evidence>
<feature type="compositionally biased region" description="Basic and acidic residues" evidence="1">
    <location>
        <begin position="1"/>
        <end position="10"/>
    </location>
</feature>
<name>A0A6J4RDM3_9ACTN</name>
<protein>
    <submittedName>
        <fullName evidence="2">Uncharacterized protein</fullName>
    </submittedName>
</protein>
<proteinExistence type="predicted"/>
<evidence type="ECO:0000256" key="1">
    <source>
        <dbReference type="SAM" id="MobiDB-lite"/>
    </source>
</evidence>
<feature type="non-terminal residue" evidence="2">
    <location>
        <position position="1"/>
    </location>
</feature>